<gene>
    <name evidence="14" type="ORF">ACFSBK_11760</name>
</gene>
<comment type="subcellular location">
    <subcellularLocation>
        <location evidence="1">Cell membrane</location>
        <topology evidence="1">Multi-pass membrane protein</topology>
    </subcellularLocation>
</comment>
<name>A0ABW4NQ10_9LACT</name>
<evidence type="ECO:0000259" key="13">
    <source>
        <dbReference type="Pfam" id="PF02706"/>
    </source>
</evidence>
<feature type="transmembrane region" description="Helical" evidence="12">
    <location>
        <begin position="172"/>
        <end position="194"/>
    </location>
</feature>
<feature type="transmembrane region" description="Helical" evidence="12">
    <location>
        <begin position="21"/>
        <end position="41"/>
    </location>
</feature>
<dbReference type="InterPro" id="IPR003856">
    <property type="entry name" value="LPS_length_determ_N"/>
</dbReference>
<dbReference type="Proteomes" id="UP001597285">
    <property type="component" value="Unassembled WGS sequence"/>
</dbReference>
<proteinExistence type="inferred from homology"/>
<dbReference type="InterPro" id="IPR050445">
    <property type="entry name" value="Bact_polysacc_biosynth/exp"/>
</dbReference>
<accession>A0ABW4NQ10</accession>
<feature type="domain" description="Polysaccharide chain length determinant N-terminal" evidence="13">
    <location>
        <begin position="4"/>
        <end position="95"/>
    </location>
</feature>
<evidence type="ECO:0000256" key="5">
    <source>
        <dbReference type="ARBA" id="ARBA00022475"/>
    </source>
</evidence>
<organism evidence="14 15">
    <name type="scientific">Carnobacterium antarcticum</name>
    <dbReference type="NCBI Taxonomy" id="2126436"/>
    <lineage>
        <taxon>Bacteria</taxon>
        <taxon>Bacillati</taxon>
        <taxon>Bacillota</taxon>
        <taxon>Bacilli</taxon>
        <taxon>Lactobacillales</taxon>
        <taxon>Carnobacteriaceae</taxon>
        <taxon>Carnobacterium</taxon>
    </lineage>
</organism>
<evidence type="ECO:0000256" key="2">
    <source>
        <dbReference type="ARBA" id="ARBA00005132"/>
    </source>
</evidence>
<evidence type="ECO:0000256" key="4">
    <source>
        <dbReference type="ARBA" id="ARBA00020739"/>
    </source>
</evidence>
<evidence type="ECO:0000256" key="3">
    <source>
        <dbReference type="ARBA" id="ARBA00006683"/>
    </source>
</evidence>
<comment type="caution">
    <text evidence="14">The sequence shown here is derived from an EMBL/GenBank/DDBJ whole genome shotgun (WGS) entry which is preliminary data.</text>
</comment>
<keyword evidence="8 12" id="KW-1133">Transmembrane helix</keyword>
<keyword evidence="5" id="KW-1003">Cell membrane</keyword>
<protein>
    <recommendedName>
        <fullName evidence="4">Capsular polysaccharide biosynthesis protein CpsC</fullName>
    </recommendedName>
</protein>
<evidence type="ECO:0000256" key="1">
    <source>
        <dbReference type="ARBA" id="ARBA00004651"/>
    </source>
</evidence>
<reference evidence="15" key="1">
    <citation type="journal article" date="2019" name="Int. J. Syst. Evol. Microbiol.">
        <title>The Global Catalogue of Microorganisms (GCM) 10K type strain sequencing project: providing services to taxonomists for standard genome sequencing and annotation.</title>
        <authorList>
            <consortium name="The Broad Institute Genomics Platform"/>
            <consortium name="The Broad Institute Genome Sequencing Center for Infectious Disease"/>
            <person name="Wu L."/>
            <person name="Ma J."/>
        </authorList>
    </citation>
    <scope>NUCLEOTIDE SEQUENCE [LARGE SCALE GENOMIC DNA]</scope>
    <source>
        <strain evidence="15">KCTC 42143</strain>
    </source>
</reference>
<keyword evidence="7" id="KW-0972">Capsule biogenesis/degradation</keyword>
<keyword evidence="9 12" id="KW-0472">Membrane</keyword>
<evidence type="ECO:0000313" key="15">
    <source>
        <dbReference type="Proteomes" id="UP001597285"/>
    </source>
</evidence>
<comment type="pathway">
    <text evidence="2">Capsule biogenesis; capsule polysaccharide biosynthesis.</text>
</comment>
<dbReference type="EMBL" id="JBHUFF010000022">
    <property type="protein sequence ID" value="MFD1800525.1"/>
    <property type="molecule type" value="Genomic_DNA"/>
</dbReference>
<evidence type="ECO:0000256" key="7">
    <source>
        <dbReference type="ARBA" id="ARBA00022903"/>
    </source>
</evidence>
<comment type="function">
    <text evidence="11">Required for CpsD phosphorylation. Involved in the regulation of capsular polysaccharide biosynthesis. May be part of a complex that directs the coordinated polymerization and export to the cell surface of the capsular polysaccharide.</text>
</comment>
<dbReference type="PANTHER" id="PTHR32309">
    <property type="entry name" value="TYROSINE-PROTEIN KINASE"/>
    <property type="match status" value="1"/>
</dbReference>
<comment type="similarity">
    <text evidence="3">Belongs to the CpsC/CapA family.</text>
</comment>
<evidence type="ECO:0000313" key="14">
    <source>
        <dbReference type="EMBL" id="MFD1800525.1"/>
    </source>
</evidence>
<keyword evidence="6 12" id="KW-0812">Transmembrane</keyword>
<sequence length="250" mass="27461">MIDESINLKATVAVLKKRFSMILVLGFLGLVASGGITYYLLTPQYHSSTQLLVKHTVGASEFGQAYDVQTNIQLINTYKDVIKGPVILEEVRNNLKTPLSIEELAGKITVESSDQSQVFSIIVEDANPYLAAEIANETANIFKSEIGTLMDVRNVAIFSTAKPNLAPISPNLGINLILGLVMGLGGGVLLSLILEKYDRTIQDEQFIREVLEWVPLGNISESKNAETKMMKENTIDVPLDTIPVKNKNRI</sequence>
<keyword evidence="10" id="KW-0270">Exopolysaccharide synthesis</keyword>
<dbReference type="Pfam" id="PF02706">
    <property type="entry name" value="Wzz"/>
    <property type="match status" value="1"/>
</dbReference>
<evidence type="ECO:0000256" key="12">
    <source>
        <dbReference type="SAM" id="Phobius"/>
    </source>
</evidence>
<evidence type="ECO:0000256" key="10">
    <source>
        <dbReference type="ARBA" id="ARBA00023169"/>
    </source>
</evidence>
<evidence type="ECO:0000256" key="11">
    <source>
        <dbReference type="ARBA" id="ARBA00045736"/>
    </source>
</evidence>
<evidence type="ECO:0000256" key="8">
    <source>
        <dbReference type="ARBA" id="ARBA00022989"/>
    </source>
</evidence>
<evidence type="ECO:0000256" key="6">
    <source>
        <dbReference type="ARBA" id="ARBA00022692"/>
    </source>
</evidence>
<keyword evidence="15" id="KW-1185">Reference proteome</keyword>
<evidence type="ECO:0000256" key="9">
    <source>
        <dbReference type="ARBA" id="ARBA00023136"/>
    </source>
</evidence>
<dbReference type="RefSeq" id="WP_058918718.1">
    <property type="nucleotide sequence ID" value="NZ_JBHSQC010000002.1"/>
</dbReference>
<dbReference type="PANTHER" id="PTHR32309:SF13">
    <property type="entry name" value="FERRIC ENTEROBACTIN TRANSPORT PROTEIN FEPE"/>
    <property type="match status" value="1"/>
</dbReference>